<evidence type="ECO:0000256" key="2">
    <source>
        <dbReference type="ARBA" id="ARBA00009160"/>
    </source>
</evidence>
<dbReference type="GO" id="GO:0016020">
    <property type="term" value="C:membrane"/>
    <property type="evidence" value="ECO:0007669"/>
    <property type="project" value="UniProtKB-SubCell"/>
</dbReference>
<dbReference type="Pfam" id="PF04930">
    <property type="entry name" value="FUN14"/>
    <property type="match status" value="1"/>
</dbReference>
<comment type="similarity">
    <text evidence="2">Belongs to the FUN14 family.</text>
</comment>
<dbReference type="InterPro" id="IPR007014">
    <property type="entry name" value="FUN14"/>
</dbReference>
<keyword evidence="8" id="KW-1185">Reference proteome</keyword>
<dbReference type="AlphaFoldDB" id="A0A9P7A6R5"/>
<organism evidence="7 8">
    <name type="scientific">Suillus placidus</name>
    <dbReference type="NCBI Taxonomy" id="48579"/>
    <lineage>
        <taxon>Eukaryota</taxon>
        <taxon>Fungi</taxon>
        <taxon>Dikarya</taxon>
        <taxon>Basidiomycota</taxon>
        <taxon>Agaricomycotina</taxon>
        <taxon>Agaricomycetes</taxon>
        <taxon>Agaricomycetidae</taxon>
        <taxon>Boletales</taxon>
        <taxon>Suillineae</taxon>
        <taxon>Suillaceae</taxon>
        <taxon>Suillus</taxon>
    </lineage>
</organism>
<sequence>MSFSLVRPLLGLSPITARSSSTTIQFLRHRSLSGSVICRQRLLPARVHVSQTWVLNRLGVARKGQLLLPSLLTATGIVLGIATCTAPIIHCDSKGTQGPAPAPPPQAPPPESNVNLYELTFGTVAGVCAGVFIKKGAKMVAFFLGGVFVLLQYLGSMSLVRVDWGRMAARFENLLYTKDALGNKRPPTISSLWRWMVDFLIADFQPRASFIAGLALGLRIG</sequence>
<dbReference type="PANTHER" id="PTHR21346">
    <property type="entry name" value="FUN14 DOMAIN CONTAINING"/>
    <property type="match status" value="1"/>
</dbReference>
<name>A0A9P7A6R5_9AGAM</name>
<evidence type="ECO:0000256" key="5">
    <source>
        <dbReference type="ARBA" id="ARBA00023136"/>
    </source>
</evidence>
<evidence type="ECO:0000256" key="3">
    <source>
        <dbReference type="ARBA" id="ARBA00022692"/>
    </source>
</evidence>
<comment type="subcellular location">
    <subcellularLocation>
        <location evidence="1">Membrane</location>
    </subcellularLocation>
</comment>
<dbReference type="Proteomes" id="UP000714275">
    <property type="component" value="Unassembled WGS sequence"/>
</dbReference>
<protein>
    <submittedName>
        <fullName evidence="7">FUN14 family-domain-containing protein</fullName>
    </submittedName>
</protein>
<keyword evidence="3 6" id="KW-0812">Transmembrane</keyword>
<dbReference type="EMBL" id="JABBWD010000003">
    <property type="protein sequence ID" value="KAG1782727.1"/>
    <property type="molecule type" value="Genomic_DNA"/>
</dbReference>
<evidence type="ECO:0000256" key="6">
    <source>
        <dbReference type="SAM" id="Phobius"/>
    </source>
</evidence>
<feature type="transmembrane region" description="Helical" evidence="6">
    <location>
        <begin position="140"/>
        <end position="160"/>
    </location>
</feature>
<gene>
    <name evidence="7" type="ORF">EV702DRAFT_1066370</name>
</gene>
<evidence type="ECO:0000256" key="4">
    <source>
        <dbReference type="ARBA" id="ARBA00022989"/>
    </source>
</evidence>
<dbReference type="OrthoDB" id="163794at2759"/>
<feature type="transmembrane region" description="Helical" evidence="6">
    <location>
        <begin position="114"/>
        <end position="133"/>
    </location>
</feature>
<proteinExistence type="inferred from homology"/>
<keyword evidence="4 6" id="KW-1133">Transmembrane helix</keyword>
<evidence type="ECO:0000313" key="7">
    <source>
        <dbReference type="EMBL" id="KAG1782727.1"/>
    </source>
</evidence>
<evidence type="ECO:0000313" key="8">
    <source>
        <dbReference type="Proteomes" id="UP000714275"/>
    </source>
</evidence>
<comment type="caution">
    <text evidence="7">The sequence shown here is derived from an EMBL/GenBank/DDBJ whole genome shotgun (WGS) entry which is preliminary data.</text>
</comment>
<keyword evidence="5 6" id="KW-0472">Membrane</keyword>
<evidence type="ECO:0000256" key="1">
    <source>
        <dbReference type="ARBA" id="ARBA00004370"/>
    </source>
</evidence>
<accession>A0A9P7A6R5</accession>
<feature type="transmembrane region" description="Helical" evidence="6">
    <location>
        <begin position="66"/>
        <end position="89"/>
    </location>
</feature>
<reference evidence="7" key="1">
    <citation type="journal article" date="2020" name="New Phytol.">
        <title>Comparative genomics reveals dynamic genome evolution in host specialist ectomycorrhizal fungi.</title>
        <authorList>
            <person name="Lofgren L.A."/>
            <person name="Nguyen N.H."/>
            <person name="Vilgalys R."/>
            <person name="Ruytinx J."/>
            <person name="Liao H.L."/>
            <person name="Branco S."/>
            <person name="Kuo A."/>
            <person name="LaButti K."/>
            <person name="Lipzen A."/>
            <person name="Andreopoulos W."/>
            <person name="Pangilinan J."/>
            <person name="Riley R."/>
            <person name="Hundley H."/>
            <person name="Na H."/>
            <person name="Barry K."/>
            <person name="Grigoriev I.V."/>
            <person name="Stajich J.E."/>
            <person name="Kennedy P.G."/>
        </authorList>
    </citation>
    <scope>NUCLEOTIDE SEQUENCE</scope>
    <source>
        <strain evidence="7">DOB743</strain>
    </source>
</reference>
<dbReference type="PANTHER" id="PTHR21346:SF10">
    <property type="entry name" value="TRANSMEMBRANE PROTEIN"/>
    <property type="match status" value="1"/>
</dbReference>